<dbReference type="CDD" id="cd22541">
    <property type="entry name" value="SP5_N"/>
    <property type="match status" value="1"/>
</dbReference>
<feature type="compositionally biased region" description="Basic and acidic residues" evidence="1">
    <location>
        <begin position="957"/>
        <end position="968"/>
    </location>
</feature>
<feature type="compositionally biased region" description="Basic and acidic residues" evidence="1">
    <location>
        <begin position="57"/>
        <end position="66"/>
    </location>
</feature>
<feature type="region of interest" description="Disordered" evidence="1">
    <location>
        <begin position="237"/>
        <end position="327"/>
    </location>
</feature>
<name>A0A286UF84_9AGAM</name>
<feature type="compositionally biased region" description="Polar residues" evidence="1">
    <location>
        <begin position="244"/>
        <end position="259"/>
    </location>
</feature>
<sequence length="1028" mass="116129">MGEGDVSVESSNSDGSSTRTDPSLSETTSPNEPLVPFYLDESNTQGILNQGSPPDASRQESPRPVDTDGSGPLDTPATPGNASIPAGDDTAGRREPAPATPGKEESIPPVSLFKDTPHKPYTSHPDELECGFGEYERTAIRTDIGNQVPVMSNDHLFGKVLPPLRRCFTIDKICDTLKEEGILVGDEEKGFSWKGLENTKRGDKENEVYNGPLTEIFNMLVKAADKLLEEQKELDDMLTGPMSPLTSLPSSQNTDSRTPPNEVKEEENSLHDPSSSPLPILTPSPTPSHTSLQTPSDVDPCTPSPTSSQSNPQDDSQTLGSVRNPLQKSTVVFRAEGTKEFYPSKFKPDGTLYLRDPKETLKIDGKEKILLYNSAVPFVFKLTESTKHFEGNLRQILHYMVLTTYLDFCRRFTFGIQINDTKLRVWFRSRSIVLVSDDFDINKDYKDIIKIFLSLLYASKEELGWDTSITTSLKEKPKERRKRKGRHKGEGEDSIRYYSMEIDGREITTDSDSVISEFKAKGLIGSGARIYKARLTTNKKDVVLKDFWLLDGRDPEPKIRDRIKSAITKDDDKSFADNHILKPIAHGDVQVNGENDHTEKVQLRGQSQDMSKQFDLSLPDKEGGVKASTLGSKGVQNYSRRIAVELDRNRRAGYPHRSHYRIVFEEVATPFDKIDNIKDILLVIKDVLHTLRHVHAAGWVHRDISIGNVYLYTDPETQEKKGMIGDFEYAKMAGVGAQNEVRTGTPDFMAVEVADQVYYFSKQLTRTGKELDKIKQKHKAHEKNGETNDTSKGVYYNYIHDLESVWWIIVWALFNFEKKDAGTDSYTTRQRKLNKDKLFSGTVDNNYRFRFLDVVESYAETVECLPKYFGNLPATLGTIAELITELYRVKESNEEWNKKLPILWDESSNFHEVFIDLLDDVTTEQFEIVRVPGIDDEIVLIPGIYDGIIPATQSNKRRTDEQDSERSNKRQRSTLETASRLLGVVSVTTDRSLGRNRNKHDNNNGEKSLESTFHDGNEKLLIRQRRGR</sequence>
<feature type="region of interest" description="Disordered" evidence="1">
    <location>
        <begin position="952"/>
        <end position="973"/>
    </location>
</feature>
<organism evidence="3 4">
    <name type="scientific">Pyrrhoderma noxium</name>
    <dbReference type="NCBI Taxonomy" id="2282107"/>
    <lineage>
        <taxon>Eukaryota</taxon>
        <taxon>Fungi</taxon>
        <taxon>Dikarya</taxon>
        <taxon>Basidiomycota</taxon>
        <taxon>Agaricomycotina</taxon>
        <taxon>Agaricomycetes</taxon>
        <taxon>Hymenochaetales</taxon>
        <taxon>Hymenochaetaceae</taxon>
        <taxon>Pyrrhoderma</taxon>
    </lineage>
</organism>
<feature type="compositionally biased region" description="Basic and acidic residues" evidence="1">
    <location>
        <begin position="90"/>
        <end position="106"/>
    </location>
</feature>
<feature type="region of interest" description="Disordered" evidence="1">
    <location>
        <begin position="992"/>
        <end position="1028"/>
    </location>
</feature>
<feature type="compositionally biased region" description="Low complexity" evidence="1">
    <location>
        <begin position="1"/>
        <end position="17"/>
    </location>
</feature>
<dbReference type="SMART" id="SM00220">
    <property type="entry name" value="S_TKc"/>
    <property type="match status" value="1"/>
</dbReference>
<dbReference type="STRING" id="2282107.A0A286UF84"/>
<dbReference type="InterPro" id="IPR000719">
    <property type="entry name" value="Prot_kinase_dom"/>
</dbReference>
<dbReference type="InterPro" id="IPR011009">
    <property type="entry name" value="Kinase-like_dom_sf"/>
</dbReference>
<dbReference type="Pfam" id="PF17667">
    <property type="entry name" value="Pkinase_fungal"/>
    <property type="match status" value="1"/>
</dbReference>
<dbReference type="PANTHER" id="PTHR38248:SF2">
    <property type="entry name" value="FUNK1 11"/>
    <property type="match status" value="1"/>
</dbReference>
<feature type="domain" description="Protein kinase" evidence="2">
    <location>
        <begin position="518"/>
        <end position="914"/>
    </location>
</feature>
<comment type="caution">
    <text evidence="3">The sequence shown here is derived from an EMBL/GenBank/DDBJ whole genome shotgun (WGS) entry which is preliminary data.</text>
</comment>
<feature type="compositionally biased region" description="Low complexity" evidence="1">
    <location>
        <begin position="287"/>
        <end position="318"/>
    </location>
</feature>
<dbReference type="PROSITE" id="PS50011">
    <property type="entry name" value="PROTEIN_KINASE_DOM"/>
    <property type="match status" value="1"/>
</dbReference>
<evidence type="ECO:0000259" key="2">
    <source>
        <dbReference type="PROSITE" id="PS50011"/>
    </source>
</evidence>
<dbReference type="PANTHER" id="PTHR38248">
    <property type="entry name" value="FUNK1 6"/>
    <property type="match status" value="1"/>
</dbReference>
<feature type="compositionally biased region" description="Basic and acidic residues" evidence="1">
    <location>
        <begin position="999"/>
        <end position="1021"/>
    </location>
</feature>
<dbReference type="Proteomes" id="UP000217199">
    <property type="component" value="Unassembled WGS sequence"/>
</dbReference>
<dbReference type="GO" id="GO:0004672">
    <property type="term" value="F:protein kinase activity"/>
    <property type="evidence" value="ECO:0007669"/>
    <property type="project" value="InterPro"/>
</dbReference>
<dbReference type="Gene3D" id="1.10.510.10">
    <property type="entry name" value="Transferase(Phosphotransferase) domain 1"/>
    <property type="match status" value="1"/>
</dbReference>
<evidence type="ECO:0000313" key="4">
    <source>
        <dbReference type="Proteomes" id="UP000217199"/>
    </source>
</evidence>
<feature type="region of interest" description="Disordered" evidence="1">
    <location>
        <begin position="1"/>
        <end position="125"/>
    </location>
</feature>
<dbReference type="AlphaFoldDB" id="A0A286UF84"/>
<accession>A0A286UF84</accession>
<dbReference type="OrthoDB" id="5584477at2759"/>
<dbReference type="GO" id="GO:0005524">
    <property type="term" value="F:ATP binding"/>
    <property type="evidence" value="ECO:0007669"/>
    <property type="project" value="InterPro"/>
</dbReference>
<feature type="compositionally biased region" description="Polar residues" evidence="1">
    <location>
        <begin position="18"/>
        <end position="31"/>
    </location>
</feature>
<feature type="compositionally biased region" description="Polar residues" evidence="1">
    <location>
        <begin position="41"/>
        <end position="52"/>
    </location>
</feature>
<dbReference type="EMBL" id="NBII01000006">
    <property type="protein sequence ID" value="PAV18250.1"/>
    <property type="molecule type" value="Genomic_DNA"/>
</dbReference>
<protein>
    <submittedName>
        <fullName evidence="3">Pkinase domain-containing</fullName>
    </submittedName>
</protein>
<reference evidence="3 4" key="1">
    <citation type="journal article" date="2017" name="Mol. Ecol.">
        <title>Comparative and population genomic landscape of Phellinus noxius: A hypervariable fungus causing root rot in trees.</title>
        <authorList>
            <person name="Chung C.L."/>
            <person name="Lee T.J."/>
            <person name="Akiba M."/>
            <person name="Lee H.H."/>
            <person name="Kuo T.H."/>
            <person name="Liu D."/>
            <person name="Ke H.M."/>
            <person name="Yokoi T."/>
            <person name="Roa M.B."/>
            <person name="Lu M.J."/>
            <person name="Chang Y.Y."/>
            <person name="Ann P.J."/>
            <person name="Tsai J.N."/>
            <person name="Chen C.Y."/>
            <person name="Tzean S.S."/>
            <person name="Ota Y."/>
            <person name="Hattori T."/>
            <person name="Sahashi N."/>
            <person name="Liou R.F."/>
            <person name="Kikuchi T."/>
            <person name="Tsai I.J."/>
        </authorList>
    </citation>
    <scope>NUCLEOTIDE SEQUENCE [LARGE SCALE GENOMIC DNA]</scope>
    <source>
        <strain evidence="3 4">FFPRI411160</strain>
    </source>
</reference>
<dbReference type="SUPFAM" id="SSF56112">
    <property type="entry name" value="Protein kinase-like (PK-like)"/>
    <property type="match status" value="1"/>
</dbReference>
<dbReference type="InterPro" id="IPR040976">
    <property type="entry name" value="Pkinase_fungal"/>
</dbReference>
<gene>
    <name evidence="3" type="ORF">PNOK_0673600</name>
</gene>
<keyword evidence="4" id="KW-1185">Reference proteome</keyword>
<proteinExistence type="predicted"/>
<evidence type="ECO:0000256" key="1">
    <source>
        <dbReference type="SAM" id="MobiDB-lite"/>
    </source>
</evidence>
<dbReference type="InParanoid" id="A0A286UF84"/>
<evidence type="ECO:0000313" key="3">
    <source>
        <dbReference type="EMBL" id="PAV18250.1"/>
    </source>
</evidence>